<keyword evidence="2" id="KW-0812">Transmembrane</keyword>
<accession>A0ABP6W8G6</accession>
<dbReference type="EMBL" id="BAABBB010000019">
    <property type="protein sequence ID" value="GAA3546578.1"/>
    <property type="molecule type" value="Genomic_DNA"/>
</dbReference>
<feature type="compositionally biased region" description="Low complexity" evidence="1">
    <location>
        <begin position="299"/>
        <end position="309"/>
    </location>
</feature>
<dbReference type="Proteomes" id="UP001500301">
    <property type="component" value="Unassembled WGS sequence"/>
</dbReference>
<keyword evidence="4" id="KW-1185">Reference proteome</keyword>
<keyword evidence="2" id="KW-1133">Transmembrane helix</keyword>
<feature type="compositionally biased region" description="Pro residues" evidence="1">
    <location>
        <begin position="310"/>
        <end position="323"/>
    </location>
</feature>
<sequence>MRRPLAAVLAAAGLVVWLVAVAGLVVTPARADDGPETLAGAVLRWGLNTESNTAAHNPGTYNFLMAGALPDPGRGGQTVPEGQWQQRSGDVAVEKWDARSSAWTDATWAGLRTDSAGVPLQVGVSSNHQLVFSRGAGTLDRAAGTARIAWQGSATVAFYSGFSFFHLSDPVLEVADGRGTLTATLGGFASAQDDPTRWEAAPAATVTVATLPSVSLTGNGFTVDPAYRGVTFDPVTGAQVRSGAYWGSFPAPWVRFMEMLGTGPFWYSSGGSDDAHKVAAPVTVSFDGAAVVVPTPTVATSQPPVVSNSAPPPPRSSPRPTPTSPTTAAATPPDLVVPPVGAAPPAPEPVAALPRPATDLRLAAAPAAPGAAAPTDDRTWPWWAGGALLLLAAAAFVVPPPVRGLR</sequence>
<gene>
    <name evidence="3" type="ORF">GCM10022263_37190</name>
</gene>
<organism evidence="3 4">
    <name type="scientific">Nocardioides daeguensis</name>
    <dbReference type="NCBI Taxonomy" id="908359"/>
    <lineage>
        <taxon>Bacteria</taxon>
        <taxon>Bacillati</taxon>
        <taxon>Actinomycetota</taxon>
        <taxon>Actinomycetes</taxon>
        <taxon>Propionibacteriales</taxon>
        <taxon>Nocardioidaceae</taxon>
        <taxon>Nocardioides</taxon>
    </lineage>
</organism>
<evidence type="ECO:0000313" key="3">
    <source>
        <dbReference type="EMBL" id="GAA3546578.1"/>
    </source>
</evidence>
<keyword evidence="2" id="KW-0472">Membrane</keyword>
<reference evidence="4" key="1">
    <citation type="journal article" date="2019" name="Int. J. Syst. Evol. Microbiol.">
        <title>The Global Catalogue of Microorganisms (GCM) 10K type strain sequencing project: providing services to taxonomists for standard genome sequencing and annotation.</title>
        <authorList>
            <consortium name="The Broad Institute Genomics Platform"/>
            <consortium name="The Broad Institute Genome Sequencing Center for Infectious Disease"/>
            <person name="Wu L."/>
            <person name="Ma J."/>
        </authorList>
    </citation>
    <scope>NUCLEOTIDE SEQUENCE [LARGE SCALE GENOMIC DNA]</scope>
    <source>
        <strain evidence="4">JCM 17460</strain>
    </source>
</reference>
<evidence type="ECO:0008006" key="5">
    <source>
        <dbReference type="Google" id="ProtNLM"/>
    </source>
</evidence>
<name>A0ABP6W8G6_9ACTN</name>
<feature type="transmembrane region" description="Helical" evidence="2">
    <location>
        <begin position="380"/>
        <end position="398"/>
    </location>
</feature>
<feature type="region of interest" description="Disordered" evidence="1">
    <location>
        <begin position="299"/>
        <end position="353"/>
    </location>
</feature>
<protein>
    <recommendedName>
        <fullName evidence="5">Htaa domain-containing protein</fullName>
    </recommendedName>
</protein>
<evidence type="ECO:0000256" key="2">
    <source>
        <dbReference type="SAM" id="Phobius"/>
    </source>
</evidence>
<evidence type="ECO:0000256" key="1">
    <source>
        <dbReference type="SAM" id="MobiDB-lite"/>
    </source>
</evidence>
<comment type="caution">
    <text evidence="3">The sequence shown here is derived from an EMBL/GenBank/DDBJ whole genome shotgun (WGS) entry which is preliminary data.</text>
</comment>
<dbReference type="RefSeq" id="WP_218234649.1">
    <property type="nucleotide sequence ID" value="NZ_BAABBB010000019.1"/>
</dbReference>
<proteinExistence type="predicted"/>
<evidence type="ECO:0000313" key="4">
    <source>
        <dbReference type="Proteomes" id="UP001500301"/>
    </source>
</evidence>
<feature type="compositionally biased region" description="Low complexity" evidence="1">
    <location>
        <begin position="324"/>
        <end position="340"/>
    </location>
</feature>